<dbReference type="InterPro" id="IPR007367">
    <property type="entry name" value="DUF433"/>
</dbReference>
<sequence length="73" mass="8179">MRKFSRITSSPEIMGGKACIRGMRITVSMILNLIASGMAKEDIISEYPSLEVDDINECLKYAAFLAEEELYLT</sequence>
<proteinExistence type="predicted"/>
<comment type="caution">
    <text evidence="1">The sequence shown here is derived from an EMBL/GenBank/DDBJ whole genome shotgun (WGS) entry which is preliminary data.</text>
</comment>
<dbReference type="PANTHER" id="PTHR34849:SF3">
    <property type="entry name" value="SSR2962 PROTEIN"/>
    <property type="match status" value="1"/>
</dbReference>
<dbReference type="Gene3D" id="1.10.10.10">
    <property type="entry name" value="Winged helix-like DNA-binding domain superfamily/Winged helix DNA-binding domain"/>
    <property type="match status" value="1"/>
</dbReference>
<organism evidence="1 2">
    <name type="scientific">Mucilaginibacter straminoryzae</name>
    <dbReference type="NCBI Taxonomy" id="2932774"/>
    <lineage>
        <taxon>Bacteria</taxon>
        <taxon>Pseudomonadati</taxon>
        <taxon>Bacteroidota</taxon>
        <taxon>Sphingobacteriia</taxon>
        <taxon>Sphingobacteriales</taxon>
        <taxon>Sphingobacteriaceae</taxon>
        <taxon>Mucilaginibacter</taxon>
    </lineage>
</organism>
<name>A0A9X2BD38_9SPHI</name>
<dbReference type="SUPFAM" id="SSF46689">
    <property type="entry name" value="Homeodomain-like"/>
    <property type="match status" value="1"/>
</dbReference>
<dbReference type="Proteomes" id="UP001139450">
    <property type="component" value="Unassembled WGS sequence"/>
</dbReference>
<gene>
    <name evidence="1" type="ORF">MUY27_18255</name>
</gene>
<dbReference type="PANTHER" id="PTHR34849">
    <property type="entry name" value="SSL5025 PROTEIN"/>
    <property type="match status" value="1"/>
</dbReference>
<accession>A0A9X2BD38</accession>
<reference evidence="1" key="1">
    <citation type="submission" date="2022-04" db="EMBL/GenBank/DDBJ databases">
        <title>Mucilaginibacter sp. RS28 isolated from freshwater.</title>
        <authorList>
            <person name="Ko S.-R."/>
        </authorList>
    </citation>
    <scope>NUCLEOTIDE SEQUENCE</scope>
    <source>
        <strain evidence="1">RS28</strain>
    </source>
</reference>
<evidence type="ECO:0000313" key="2">
    <source>
        <dbReference type="Proteomes" id="UP001139450"/>
    </source>
</evidence>
<protein>
    <submittedName>
        <fullName evidence="1">DUF433 domain-containing protein</fullName>
    </submittedName>
</protein>
<evidence type="ECO:0000313" key="1">
    <source>
        <dbReference type="EMBL" id="MCJ8211667.1"/>
    </source>
</evidence>
<dbReference type="EMBL" id="JALJEJ010000011">
    <property type="protein sequence ID" value="MCJ8211667.1"/>
    <property type="molecule type" value="Genomic_DNA"/>
</dbReference>
<dbReference type="InterPro" id="IPR009057">
    <property type="entry name" value="Homeodomain-like_sf"/>
</dbReference>
<dbReference type="AlphaFoldDB" id="A0A9X2BD38"/>
<dbReference type="Pfam" id="PF04255">
    <property type="entry name" value="DUF433"/>
    <property type="match status" value="1"/>
</dbReference>
<dbReference type="InterPro" id="IPR036388">
    <property type="entry name" value="WH-like_DNA-bd_sf"/>
</dbReference>
<dbReference type="RefSeq" id="WP_245132480.1">
    <property type="nucleotide sequence ID" value="NZ_JALJEJ010000011.1"/>
</dbReference>
<keyword evidence="2" id="KW-1185">Reference proteome</keyword>